<dbReference type="AlphaFoldDB" id="A0A074XT86"/>
<protein>
    <recommendedName>
        <fullName evidence="3">Ubiquitin fusion degradation protein</fullName>
    </recommendedName>
</protein>
<proteinExistence type="predicted"/>
<dbReference type="STRING" id="1043002.A0A074XT86"/>
<evidence type="ECO:0008006" key="3">
    <source>
        <dbReference type="Google" id="ProtNLM"/>
    </source>
</evidence>
<dbReference type="RefSeq" id="XP_029764882.1">
    <property type="nucleotide sequence ID" value="XM_029904712.1"/>
</dbReference>
<reference evidence="1 2" key="1">
    <citation type="journal article" date="2014" name="BMC Genomics">
        <title>Genome sequencing of four Aureobasidium pullulans varieties: biotechnological potential, stress tolerance, and description of new species.</title>
        <authorList>
            <person name="Gostin Ar C."/>
            <person name="Ohm R.A."/>
            <person name="Kogej T."/>
            <person name="Sonjak S."/>
            <person name="Turk M."/>
            <person name="Zajc J."/>
            <person name="Zalar P."/>
            <person name="Grube M."/>
            <person name="Sun H."/>
            <person name="Han J."/>
            <person name="Sharma A."/>
            <person name="Chiniquy J."/>
            <person name="Ngan C.Y."/>
            <person name="Lipzen A."/>
            <person name="Barry K."/>
            <person name="Grigoriev I.V."/>
            <person name="Gunde-Cimerman N."/>
        </authorList>
    </citation>
    <scope>NUCLEOTIDE SEQUENCE [LARGE SCALE GENOMIC DNA]</scope>
    <source>
        <strain evidence="1 2">EXF-150</strain>
    </source>
</reference>
<evidence type="ECO:0000313" key="1">
    <source>
        <dbReference type="EMBL" id="KEQ88695.1"/>
    </source>
</evidence>
<dbReference type="EMBL" id="KL584975">
    <property type="protein sequence ID" value="KEQ88695.1"/>
    <property type="molecule type" value="Genomic_DNA"/>
</dbReference>
<keyword evidence="2" id="KW-1185">Reference proteome</keyword>
<gene>
    <name evidence="1" type="ORF">M438DRAFT_342256</name>
</gene>
<name>A0A074XT86_AURPU</name>
<sequence length="366" mass="40510">MDESLTEDDFYSGPLRGIFSKLERQHLIFNVKTMILDGLSVPAELVRDIIVDDRFNVKILSIRKVTNMNQRGLQSVLRYVVRPSASSLPRLKGLYLFGHKDAAATPSSRDTSMSSGRISAGVMSSEGAQIGAEWNARSEVALSAALLGHDQPLEEWWRTRGNVFGPNNTIKDTPSSDWADILLACQGVIAFDAVLCRGPRHDPSQTAPERLLRPAIASIGFGARGCEICGSCPEQPAVFDRDADCYFPLLAPPPLHASTIRSAQRPTLPQSLETPPPLILRCTECVRDRWCQRCNKWWCENCYEEPFSRAKRQHHNSPEDGFQEDSGWIAEAMNSNAGTAVKVYSNLCVESCLVSEMLPVADGMWG</sequence>
<organism evidence="1 2">
    <name type="scientific">Aureobasidium pullulans EXF-150</name>
    <dbReference type="NCBI Taxonomy" id="1043002"/>
    <lineage>
        <taxon>Eukaryota</taxon>
        <taxon>Fungi</taxon>
        <taxon>Dikarya</taxon>
        <taxon>Ascomycota</taxon>
        <taxon>Pezizomycotina</taxon>
        <taxon>Dothideomycetes</taxon>
        <taxon>Dothideomycetidae</taxon>
        <taxon>Dothideales</taxon>
        <taxon>Saccotheciaceae</taxon>
        <taxon>Aureobasidium</taxon>
    </lineage>
</organism>
<accession>A0A074XT86</accession>
<evidence type="ECO:0000313" key="2">
    <source>
        <dbReference type="Proteomes" id="UP000030706"/>
    </source>
</evidence>
<dbReference type="OrthoDB" id="5345494at2759"/>
<dbReference type="HOGENOM" id="CLU_037759_1_0_1"/>
<dbReference type="GeneID" id="40747018"/>
<dbReference type="Proteomes" id="UP000030706">
    <property type="component" value="Unassembled WGS sequence"/>
</dbReference>